<protein>
    <recommendedName>
        <fullName evidence="4">Type IV pilus assembly protein PilX</fullName>
    </recommendedName>
</protein>
<dbReference type="EMBL" id="SHLI01000001">
    <property type="protein sequence ID" value="RZU98037.1"/>
    <property type="molecule type" value="Genomic_DNA"/>
</dbReference>
<proteinExistence type="predicted"/>
<accession>A0A4Q8CYR0</accession>
<evidence type="ECO:0000313" key="2">
    <source>
        <dbReference type="EMBL" id="RZU98037.1"/>
    </source>
</evidence>
<gene>
    <name evidence="2" type="ORF">EV698_0273</name>
</gene>
<feature type="transmembrane region" description="Helical" evidence="1">
    <location>
        <begin position="6"/>
        <end position="28"/>
    </location>
</feature>
<keyword evidence="1" id="KW-0472">Membrane</keyword>
<name>A0A4Q8CYR0_9GAMM</name>
<evidence type="ECO:0000256" key="1">
    <source>
        <dbReference type="SAM" id="Phobius"/>
    </source>
</evidence>
<comment type="caution">
    <text evidence="2">The sequence shown here is derived from an EMBL/GenBank/DDBJ whole genome shotgun (WGS) entry which is preliminary data.</text>
</comment>
<dbReference type="OrthoDB" id="7068564at2"/>
<keyword evidence="1" id="KW-1133">Transmembrane helix</keyword>
<evidence type="ECO:0008006" key="4">
    <source>
        <dbReference type="Google" id="ProtNLM"/>
    </source>
</evidence>
<reference evidence="2 3" key="1">
    <citation type="submission" date="2019-02" db="EMBL/GenBank/DDBJ databases">
        <title>Genomic Encyclopedia of Type Strains, Phase IV (KMG-IV): sequencing the most valuable type-strain genomes for metagenomic binning, comparative biology and taxonomic classification.</title>
        <authorList>
            <person name="Goeker M."/>
        </authorList>
    </citation>
    <scope>NUCLEOTIDE SEQUENCE [LARGE SCALE GENOMIC DNA]</scope>
    <source>
        <strain evidence="2 3">DSM 21056</strain>
    </source>
</reference>
<dbReference type="AlphaFoldDB" id="A0A4Q8CYR0"/>
<keyword evidence="3" id="KW-1185">Reference proteome</keyword>
<keyword evidence="1" id="KW-0812">Transmembrane</keyword>
<organism evidence="2 3">
    <name type="scientific">Spiribacter vilamensis</name>
    <dbReference type="NCBI Taxonomy" id="531306"/>
    <lineage>
        <taxon>Bacteria</taxon>
        <taxon>Pseudomonadati</taxon>
        <taxon>Pseudomonadota</taxon>
        <taxon>Gammaproteobacteria</taxon>
        <taxon>Chromatiales</taxon>
        <taxon>Ectothiorhodospiraceae</taxon>
        <taxon>Spiribacter</taxon>
    </lineage>
</organism>
<dbReference type="RefSeq" id="WP_130502383.1">
    <property type="nucleotide sequence ID" value="NZ_SHLI01000001.1"/>
</dbReference>
<evidence type="ECO:0000313" key="3">
    <source>
        <dbReference type="Proteomes" id="UP000292298"/>
    </source>
</evidence>
<sequence length="161" mass="17413">MRGNERGVALIGVLAVVGIVALITLSALERGMLQTRTVTAALDRARALEAAEFALRRAADHATDWSRSSVDPVPPPHRDAWQPVIRARGRPVSGAPHNALLDRAPEVLVERLRPIGSNDCSDGDCGYRLTALADNRDDGADVVLQARIIDGSAVRIWRVLR</sequence>
<dbReference type="Proteomes" id="UP000292298">
    <property type="component" value="Unassembled WGS sequence"/>
</dbReference>